<feature type="transmembrane region" description="Helical" evidence="7">
    <location>
        <begin position="100"/>
        <end position="117"/>
    </location>
</feature>
<keyword evidence="9" id="KW-1185">Reference proteome</keyword>
<dbReference type="OrthoDB" id="6493944at2759"/>
<feature type="region of interest" description="Disordered" evidence="6">
    <location>
        <begin position="273"/>
        <end position="292"/>
    </location>
</feature>
<dbReference type="Pfam" id="PF00939">
    <property type="entry name" value="Na_sulph_symp"/>
    <property type="match status" value="1"/>
</dbReference>
<feature type="transmembrane region" description="Helical" evidence="7">
    <location>
        <begin position="306"/>
        <end position="332"/>
    </location>
</feature>
<keyword evidence="3 7" id="KW-0812">Transmembrane</keyword>
<dbReference type="Proteomes" id="UP000198287">
    <property type="component" value="Unassembled WGS sequence"/>
</dbReference>
<evidence type="ECO:0000256" key="3">
    <source>
        <dbReference type="ARBA" id="ARBA00022692"/>
    </source>
</evidence>
<dbReference type="InterPro" id="IPR001898">
    <property type="entry name" value="SLC13A/DASS"/>
</dbReference>
<evidence type="ECO:0000256" key="4">
    <source>
        <dbReference type="ARBA" id="ARBA00022989"/>
    </source>
</evidence>
<keyword evidence="4 7" id="KW-1133">Transmembrane helix</keyword>
<feature type="region of interest" description="Disordered" evidence="6">
    <location>
        <begin position="214"/>
        <end position="234"/>
    </location>
</feature>
<keyword evidence="5 7" id="KW-0472">Membrane</keyword>
<comment type="similarity">
    <text evidence="2">Belongs to the SLC13A/DASS transporter (TC 2.A.47) family. NADC subfamily.</text>
</comment>
<proteinExistence type="inferred from homology"/>
<evidence type="ECO:0000313" key="9">
    <source>
        <dbReference type="Proteomes" id="UP000198287"/>
    </source>
</evidence>
<accession>A0A226EST8</accession>
<dbReference type="OMA" id="MTSHEIG"/>
<reference evidence="8 9" key="1">
    <citation type="submission" date="2015-12" db="EMBL/GenBank/DDBJ databases">
        <title>The genome of Folsomia candida.</title>
        <authorList>
            <person name="Faddeeva A."/>
            <person name="Derks M.F."/>
            <person name="Anvar Y."/>
            <person name="Smit S."/>
            <person name="Van Straalen N."/>
            <person name="Roelofs D."/>
        </authorList>
    </citation>
    <scope>NUCLEOTIDE SEQUENCE [LARGE SCALE GENOMIC DNA]</scope>
    <source>
        <strain evidence="8 9">VU population</strain>
        <tissue evidence="8">Whole body</tissue>
    </source>
</reference>
<evidence type="ECO:0000256" key="2">
    <source>
        <dbReference type="ARBA" id="ARBA00006772"/>
    </source>
</evidence>
<feature type="transmembrane region" description="Helical" evidence="7">
    <location>
        <begin position="14"/>
        <end position="32"/>
    </location>
</feature>
<feature type="transmembrane region" description="Helical" evidence="7">
    <location>
        <begin position="363"/>
        <end position="381"/>
    </location>
</feature>
<name>A0A226EST8_FOLCA</name>
<feature type="transmembrane region" description="Helical" evidence="7">
    <location>
        <begin position="422"/>
        <end position="441"/>
    </location>
</feature>
<sequence length="514" mass="58623">MSLKSLQIRILRNWEFFVIIGLPLLLLPLLFIPDDEVIGVAPNTRPSTKFKCAFVLILMAIYWMVEALPLAITALLPMVLFPLLGVQDTAKVSINYMKETNMMFVGGLIIAMAVEYCNLHRRIALTVMTTVGVSPIRLMCGIMLTTSFLSMWLSNTATAAMVCPISMAVLEELFPKPDETPHGFRKRRASIFKERSEVDFEAFVDKIKKKRAQLKHQQSLPAESFRTEPRPPKKMMKQLSFKIDPEPLEPSELTRFIRERDRQKDIQFEMQMEEQNENEDEHEENNDAENNPEKIRMAKRLNLKKMLLFSILLSSNIGGTGVITGTASNLVFQELIKPVNVGQGGKYVDISFATWMAYNIPPMMVNIAFSFIYLVVMYLGVPDWVYFWRKQKSTPNSDETEALNRVARVLEEKRRLLGKTSFHESAVFALFLIIVALWLFREPKFMKGWAEHISDADIGDSTAALFVVILLFIIPRNIETFCGVGDNNGGAVLTKTPPLLDWKYVQLNLPWVSL</sequence>
<evidence type="ECO:0000313" key="8">
    <source>
        <dbReference type="EMBL" id="OXA59851.1"/>
    </source>
</evidence>
<dbReference type="AlphaFoldDB" id="A0A226EST8"/>
<dbReference type="GO" id="GO:0005886">
    <property type="term" value="C:plasma membrane"/>
    <property type="evidence" value="ECO:0007669"/>
    <property type="project" value="TreeGrafter"/>
</dbReference>
<comment type="caution">
    <text evidence="8">The sequence shown here is derived from an EMBL/GenBank/DDBJ whole genome shotgun (WGS) entry which is preliminary data.</text>
</comment>
<organism evidence="8 9">
    <name type="scientific">Folsomia candida</name>
    <name type="common">Springtail</name>
    <dbReference type="NCBI Taxonomy" id="158441"/>
    <lineage>
        <taxon>Eukaryota</taxon>
        <taxon>Metazoa</taxon>
        <taxon>Ecdysozoa</taxon>
        <taxon>Arthropoda</taxon>
        <taxon>Hexapoda</taxon>
        <taxon>Collembola</taxon>
        <taxon>Entomobryomorpha</taxon>
        <taxon>Isotomoidea</taxon>
        <taxon>Isotomidae</taxon>
        <taxon>Proisotominae</taxon>
        <taxon>Folsomia</taxon>
    </lineage>
</organism>
<gene>
    <name evidence="8" type="ORF">Fcan01_04098</name>
</gene>
<evidence type="ECO:0000256" key="5">
    <source>
        <dbReference type="ARBA" id="ARBA00023136"/>
    </source>
</evidence>
<feature type="compositionally biased region" description="Acidic residues" evidence="6">
    <location>
        <begin position="273"/>
        <end position="287"/>
    </location>
</feature>
<evidence type="ECO:0000256" key="7">
    <source>
        <dbReference type="SAM" id="Phobius"/>
    </source>
</evidence>
<evidence type="ECO:0000256" key="1">
    <source>
        <dbReference type="ARBA" id="ARBA00004141"/>
    </source>
</evidence>
<dbReference type="GO" id="GO:0015141">
    <property type="term" value="F:succinate transmembrane transporter activity"/>
    <property type="evidence" value="ECO:0007669"/>
    <property type="project" value="TreeGrafter"/>
</dbReference>
<feature type="transmembrane region" description="Helical" evidence="7">
    <location>
        <begin position="461"/>
        <end position="478"/>
    </location>
</feature>
<feature type="transmembrane region" description="Helical" evidence="7">
    <location>
        <begin position="53"/>
        <end position="80"/>
    </location>
</feature>
<dbReference type="PANTHER" id="PTHR10283">
    <property type="entry name" value="SOLUTE CARRIER FAMILY 13 MEMBER"/>
    <property type="match status" value="1"/>
</dbReference>
<protein>
    <submittedName>
        <fullName evidence="8">Sodium-dependent low-affinity dicarboxylate transporter 1</fullName>
    </submittedName>
</protein>
<dbReference type="PANTHER" id="PTHR10283:SF82">
    <property type="entry name" value="SOLUTE CARRIER FAMILY 13 MEMBER 2"/>
    <property type="match status" value="1"/>
</dbReference>
<dbReference type="EMBL" id="LNIX01000002">
    <property type="protein sequence ID" value="OXA59851.1"/>
    <property type="molecule type" value="Genomic_DNA"/>
</dbReference>
<comment type="subcellular location">
    <subcellularLocation>
        <location evidence="1">Membrane</location>
        <topology evidence="1">Multi-pass membrane protein</topology>
    </subcellularLocation>
</comment>
<dbReference type="GO" id="GO:0015137">
    <property type="term" value="F:citrate transmembrane transporter activity"/>
    <property type="evidence" value="ECO:0007669"/>
    <property type="project" value="TreeGrafter"/>
</dbReference>
<evidence type="ECO:0000256" key="6">
    <source>
        <dbReference type="SAM" id="MobiDB-lite"/>
    </source>
</evidence>